<keyword evidence="2" id="KW-1185">Reference proteome</keyword>
<comment type="caution">
    <text evidence="1">The sequence shown here is derived from an EMBL/GenBank/DDBJ whole genome shotgun (WGS) entry which is preliminary data.</text>
</comment>
<dbReference type="Pfam" id="PF06569">
    <property type="entry name" value="DUF1128"/>
    <property type="match status" value="1"/>
</dbReference>
<name>A0ABQ1H0E6_9BACL</name>
<dbReference type="RefSeq" id="WP_188433278.1">
    <property type="nucleotide sequence ID" value="NZ_BMEX01000015.1"/>
</dbReference>
<dbReference type="EMBL" id="BMEX01000015">
    <property type="protein sequence ID" value="GGA54376.1"/>
    <property type="molecule type" value="Genomic_DNA"/>
</dbReference>
<reference evidence="2" key="1">
    <citation type="journal article" date="2019" name="Int. J. Syst. Evol. Microbiol.">
        <title>The Global Catalogue of Microorganisms (GCM) 10K type strain sequencing project: providing services to taxonomists for standard genome sequencing and annotation.</title>
        <authorList>
            <consortium name="The Broad Institute Genomics Platform"/>
            <consortium name="The Broad Institute Genome Sequencing Center for Infectious Disease"/>
            <person name="Wu L."/>
            <person name="Ma J."/>
        </authorList>
    </citation>
    <scope>NUCLEOTIDE SEQUENCE [LARGE SCALE GENOMIC DNA]</scope>
    <source>
        <strain evidence="2">CGMCC 1.12404</strain>
    </source>
</reference>
<organism evidence="1 2">
    <name type="scientific">Kroppenstedtia guangzhouensis</name>
    <dbReference type="NCBI Taxonomy" id="1274356"/>
    <lineage>
        <taxon>Bacteria</taxon>
        <taxon>Bacillati</taxon>
        <taxon>Bacillota</taxon>
        <taxon>Bacilli</taxon>
        <taxon>Bacillales</taxon>
        <taxon>Thermoactinomycetaceae</taxon>
        <taxon>Kroppenstedtia</taxon>
    </lineage>
</organism>
<dbReference type="InterPro" id="IPR009507">
    <property type="entry name" value="UPF0435"/>
</dbReference>
<accession>A0ABQ1H0E6</accession>
<evidence type="ECO:0000313" key="1">
    <source>
        <dbReference type="EMBL" id="GGA54376.1"/>
    </source>
</evidence>
<sequence length="78" mass="9205">MNLDEATRENLNRMIESIKNHLNLVNASLIRPEDYSLEDYDEIRDLFEMTEKKKGKFTMMELEGILEELGDLRKNSRG</sequence>
<dbReference type="Proteomes" id="UP000617979">
    <property type="component" value="Unassembled WGS sequence"/>
</dbReference>
<proteinExistence type="predicted"/>
<evidence type="ECO:0000313" key="2">
    <source>
        <dbReference type="Proteomes" id="UP000617979"/>
    </source>
</evidence>
<protein>
    <submittedName>
        <fullName evidence="1">Uncharacterized protein</fullName>
    </submittedName>
</protein>
<gene>
    <name evidence="1" type="ORF">GCM10007416_29490</name>
</gene>